<gene>
    <name evidence="1" type="ORF">AW09_001963</name>
</gene>
<dbReference type="EMBL" id="JDVG02000333">
    <property type="protein sequence ID" value="KFB72809.1"/>
    <property type="molecule type" value="Genomic_DNA"/>
</dbReference>
<name>A0A080M6S4_9PROT</name>
<comment type="caution">
    <text evidence="1">The sequence shown here is derived from an EMBL/GenBank/DDBJ whole genome shotgun (WGS) entry which is preliminary data.</text>
</comment>
<dbReference type="Proteomes" id="UP000020077">
    <property type="component" value="Unassembled WGS sequence"/>
</dbReference>
<sequence>MPFPMPFPMTKNLLLDAAILLAIAILGGLGYQLAPLLNPKADIALPLSGCNLDRQACVATLPDGGQLEFSIEPRPIPVLQTLQLQASFQGTEVRKVEVDITGSTMNMGYNRPRLERQGGSERFTASASLPVCITGSMEWDATVLVDTGKAVVAVPFRFVTGH</sequence>
<evidence type="ECO:0000313" key="2">
    <source>
        <dbReference type="Proteomes" id="UP000020077"/>
    </source>
</evidence>
<dbReference type="AlphaFoldDB" id="A0A080M6S4"/>
<reference evidence="1 2" key="1">
    <citation type="submission" date="2014-02" db="EMBL/GenBank/DDBJ databases">
        <title>Expanding our view of genomic diversity in Candidatus Accumulibacter clades.</title>
        <authorList>
            <person name="Skennerton C.T."/>
            <person name="Barr J.J."/>
            <person name="Slater F.R."/>
            <person name="Bond P.L."/>
            <person name="Tyson G.W."/>
        </authorList>
    </citation>
    <scope>NUCLEOTIDE SEQUENCE [LARGE SCALE GENOMIC DNA]</scope>
    <source>
        <strain evidence="2">BA-91</strain>
    </source>
</reference>
<evidence type="ECO:0000313" key="1">
    <source>
        <dbReference type="EMBL" id="KFB72809.1"/>
    </source>
</evidence>
<proteinExistence type="predicted"/>
<accession>A0A080M6S4</accession>
<protein>
    <submittedName>
        <fullName evidence="1">Uncharacterized protein</fullName>
    </submittedName>
</protein>
<organism evidence="1 2">
    <name type="scientific">Candidatus Accumulibacter phosphatis</name>
    <dbReference type="NCBI Taxonomy" id="327160"/>
    <lineage>
        <taxon>Bacteria</taxon>
        <taxon>Pseudomonadati</taxon>
        <taxon>Pseudomonadota</taxon>
        <taxon>Betaproteobacteria</taxon>
        <taxon>Candidatus Accumulibacter</taxon>
    </lineage>
</organism>